<gene>
    <name evidence="1" type="ORF">HHK36_018295</name>
</gene>
<evidence type="ECO:0000313" key="2">
    <source>
        <dbReference type="Proteomes" id="UP000655225"/>
    </source>
</evidence>
<dbReference type="Proteomes" id="UP000655225">
    <property type="component" value="Unassembled WGS sequence"/>
</dbReference>
<dbReference type="OMA" id="AHERDDF"/>
<dbReference type="PANTHER" id="PTHR47150">
    <property type="entry name" value="OS12G0169200 PROTEIN"/>
    <property type="match status" value="1"/>
</dbReference>
<sequence length="154" mass="17762">MLGSHNDLNVLDRSYLFSELAEGRSPLANYTINDHQYTMGYYLADGIHPKWATLVQTISQPQGLKRQLFATMQEACQKDVKRAFGVLQAHERDDFLDDEYDGMEVRPPVQVLREPTLPFTEFIARHHMIRSSAVHHTLHNDLIEHFLSREGEQG</sequence>
<dbReference type="Pfam" id="PF04827">
    <property type="entry name" value="Plant_tran"/>
    <property type="match status" value="1"/>
</dbReference>
<organism evidence="1 2">
    <name type="scientific">Tetracentron sinense</name>
    <name type="common">Spur-leaf</name>
    <dbReference type="NCBI Taxonomy" id="13715"/>
    <lineage>
        <taxon>Eukaryota</taxon>
        <taxon>Viridiplantae</taxon>
        <taxon>Streptophyta</taxon>
        <taxon>Embryophyta</taxon>
        <taxon>Tracheophyta</taxon>
        <taxon>Spermatophyta</taxon>
        <taxon>Magnoliopsida</taxon>
        <taxon>Trochodendrales</taxon>
        <taxon>Trochodendraceae</taxon>
        <taxon>Tetracentron</taxon>
    </lineage>
</organism>
<evidence type="ECO:0000313" key="1">
    <source>
        <dbReference type="EMBL" id="KAF8396670.1"/>
    </source>
</evidence>
<name>A0A834YZB8_TETSI</name>
<dbReference type="AlphaFoldDB" id="A0A834YZB8"/>
<dbReference type="InterPro" id="IPR006912">
    <property type="entry name" value="Harbinger_derived_prot"/>
</dbReference>
<dbReference type="PANTHER" id="PTHR47150:SF7">
    <property type="entry name" value="NUCLEASE"/>
    <property type="match status" value="1"/>
</dbReference>
<accession>A0A834YZB8</accession>
<comment type="caution">
    <text evidence="1">The sequence shown here is derived from an EMBL/GenBank/DDBJ whole genome shotgun (WGS) entry which is preliminary data.</text>
</comment>
<dbReference type="OrthoDB" id="1926684at2759"/>
<reference evidence="1 2" key="1">
    <citation type="submission" date="2020-04" db="EMBL/GenBank/DDBJ databases">
        <title>Plant Genome Project.</title>
        <authorList>
            <person name="Zhang R.-G."/>
        </authorList>
    </citation>
    <scope>NUCLEOTIDE SEQUENCE [LARGE SCALE GENOMIC DNA]</scope>
    <source>
        <strain evidence="1">YNK0</strain>
        <tissue evidence="1">Leaf</tissue>
    </source>
</reference>
<protein>
    <submittedName>
        <fullName evidence="1">Uncharacterized protein</fullName>
    </submittedName>
</protein>
<proteinExistence type="predicted"/>
<dbReference type="EMBL" id="JABCRI010000012">
    <property type="protein sequence ID" value="KAF8396670.1"/>
    <property type="molecule type" value="Genomic_DNA"/>
</dbReference>
<keyword evidence="2" id="KW-1185">Reference proteome</keyword>